<dbReference type="RefSeq" id="WP_162447014.1">
    <property type="nucleotide sequence ID" value="NZ_CP048222.1"/>
</dbReference>
<dbReference type="KEGG" id="rhoz:GXP67_32675"/>
<dbReference type="NCBIfam" id="TIGR03162">
    <property type="entry name" value="ribazole_cobC"/>
    <property type="match status" value="1"/>
</dbReference>
<dbReference type="PANTHER" id="PTHR46517:SF1">
    <property type="entry name" value="FRUCTOSE-2,6-BISPHOSPHATASE TIGAR"/>
    <property type="match status" value="1"/>
</dbReference>
<dbReference type="CDD" id="cd07067">
    <property type="entry name" value="HP_PGM_like"/>
    <property type="match status" value="1"/>
</dbReference>
<sequence length="177" mass="20785">MEIYLIRHTTPLIEKGICYGKSDIPLAESFEEEWKRIQEKLPESIDCIFSSPLSRCLLLAEKLQQSYHVPLLQDIRLMEMNFGEWELKAWNDMDQTSLNKWMNNYVSEICPGGESYSDLIYRVKEFIQELRKLSDKKILIITHGGVIKSFYTLLDIYTPEEAMKQPVVYGGIYQFML</sequence>
<dbReference type="SUPFAM" id="SSF53254">
    <property type="entry name" value="Phosphoglycerate mutase-like"/>
    <property type="match status" value="1"/>
</dbReference>
<dbReference type="GO" id="GO:0045820">
    <property type="term" value="P:negative regulation of glycolytic process"/>
    <property type="evidence" value="ECO:0007669"/>
    <property type="project" value="TreeGrafter"/>
</dbReference>
<keyword evidence="1" id="KW-0378">Hydrolase</keyword>
<dbReference type="Pfam" id="PF00300">
    <property type="entry name" value="His_Phos_1"/>
    <property type="match status" value="1"/>
</dbReference>
<accession>A0A6C0GSG7</accession>
<proteinExistence type="predicted"/>
<dbReference type="InterPro" id="IPR017578">
    <property type="entry name" value="Ribazole_CobC"/>
</dbReference>
<dbReference type="PANTHER" id="PTHR46517">
    <property type="entry name" value="FRUCTOSE-2,6-BISPHOSPHATASE TIGAR"/>
    <property type="match status" value="1"/>
</dbReference>
<dbReference type="AlphaFoldDB" id="A0A6C0GSG7"/>
<dbReference type="Gene3D" id="3.40.50.1240">
    <property type="entry name" value="Phosphoglycerate mutase-like"/>
    <property type="match status" value="1"/>
</dbReference>
<dbReference type="EC" id="3.1.3.73" evidence="2"/>
<dbReference type="SMART" id="SM00855">
    <property type="entry name" value="PGAM"/>
    <property type="match status" value="1"/>
</dbReference>
<gene>
    <name evidence="3" type="primary">cobC</name>
    <name evidence="3" type="ORF">GXP67_32675</name>
</gene>
<protein>
    <recommendedName>
        <fullName evidence="2">Alpha-ribazole phosphatase</fullName>
        <ecNumber evidence="2">3.1.3.73</ecNumber>
    </recommendedName>
</protein>
<dbReference type="InterPro" id="IPR013078">
    <property type="entry name" value="His_Pase_superF_clade-1"/>
</dbReference>
<dbReference type="GO" id="GO:0043456">
    <property type="term" value="P:regulation of pentose-phosphate shunt"/>
    <property type="evidence" value="ECO:0007669"/>
    <property type="project" value="TreeGrafter"/>
</dbReference>
<evidence type="ECO:0000256" key="2">
    <source>
        <dbReference type="NCBIfam" id="TIGR03162"/>
    </source>
</evidence>
<dbReference type="Proteomes" id="UP000480178">
    <property type="component" value="Chromosome"/>
</dbReference>
<dbReference type="InterPro" id="IPR029033">
    <property type="entry name" value="His_PPase_superfam"/>
</dbReference>
<dbReference type="GO" id="GO:0005829">
    <property type="term" value="C:cytosol"/>
    <property type="evidence" value="ECO:0007669"/>
    <property type="project" value="TreeGrafter"/>
</dbReference>
<evidence type="ECO:0000313" key="4">
    <source>
        <dbReference type="Proteomes" id="UP000480178"/>
    </source>
</evidence>
<reference evidence="3 4" key="1">
    <citation type="submission" date="2020-01" db="EMBL/GenBank/DDBJ databases">
        <authorList>
            <person name="Kim M.K."/>
        </authorList>
    </citation>
    <scope>NUCLEOTIDE SEQUENCE [LARGE SCALE GENOMIC DNA]</scope>
    <source>
        <strain evidence="3 4">172606-1</strain>
    </source>
</reference>
<evidence type="ECO:0000313" key="3">
    <source>
        <dbReference type="EMBL" id="QHT71071.1"/>
    </source>
</evidence>
<dbReference type="GO" id="GO:0004331">
    <property type="term" value="F:fructose-2,6-bisphosphate 2-phosphatase activity"/>
    <property type="evidence" value="ECO:0007669"/>
    <property type="project" value="TreeGrafter"/>
</dbReference>
<name>A0A6C0GSG7_9BACT</name>
<organism evidence="3 4">
    <name type="scientific">Rhodocytophaga rosea</name>
    <dbReference type="NCBI Taxonomy" id="2704465"/>
    <lineage>
        <taxon>Bacteria</taxon>
        <taxon>Pseudomonadati</taxon>
        <taxon>Bacteroidota</taxon>
        <taxon>Cytophagia</taxon>
        <taxon>Cytophagales</taxon>
        <taxon>Rhodocytophagaceae</taxon>
        <taxon>Rhodocytophaga</taxon>
    </lineage>
</organism>
<dbReference type="InterPro" id="IPR051695">
    <property type="entry name" value="Phosphoglycerate_Mutase"/>
</dbReference>
<evidence type="ECO:0000256" key="1">
    <source>
        <dbReference type="ARBA" id="ARBA00022801"/>
    </source>
</evidence>
<dbReference type="EMBL" id="CP048222">
    <property type="protein sequence ID" value="QHT71071.1"/>
    <property type="molecule type" value="Genomic_DNA"/>
</dbReference>
<keyword evidence="4" id="KW-1185">Reference proteome</keyword>
<dbReference type="GO" id="GO:0009236">
    <property type="term" value="P:cobalamin biosynthetic process"/>
    <property type="evidence" value="ECO:0007669"/>
    <property type="project" value="UniProtKB-UniRule"/>
</dbReference>
<dbReference type="GO" id="GO:0043755">
    <property type="term" value="F:alpha-ribazole phosphatase activity"/>
    <property type="evidence" value="ECO:0007669"/>
    <property type="project" value="UniProtKB-UniRule"/>
</dbReference>